<evidence type="ECO:0000313" key="2">
    <source>
        <dbReference type="Proteomes" id="UP001596287"/>
    </source>
</evidence>
<keyword evidence="2" id="KW-1185">Reference proteome</keyword>
<evidence type="ECO:0008006" key="3">
    <source>
        <dbReference type="Google" id="ProtNLM"/>
    </source>
</evidence>
<organism evidence="1 2">
    <name type="scientific">Flavobacterium qiangtangense</name>
    <dbReference type="NCBI Taxonomy" id="1442595"/>
    <lineage>
        <taxon>Bacteria</taxon>
        <taxon>Pseudomonadati</taxon>
        <taxon>Bacteroidota</taxon>
        <taxon>Flavobacteriia</taxon>
        <taxon>Flavobacteriales</taxon>
        <taxon>Flavobacteriaceae</taxon>
        <taxon>Flavobacterium</taxon>
    </lineage>
</organism>
<protein>
    <recommendedName>
        <fullName evidence="3">Lipoprotein</fullName>
    </recommendedName>
</protein>
<accession>A0ABW1PIZ0</accession>
<gene>
    <name evidence="1" type="ORF">ACFPVY_00525</name>
</gene>
<dbReference type="RefSeq" id="WP_379789720.1">
    <property type="nucleotide sequence ID" value="NZ_JBHSQB010000003.1"/>
</dbReference>
<reference evidence="2" key="1">
    <citation type="journal article" date="2019" name="Int. J. Syst. Evol. Microbiol.">
        <title>The Global Catalogue of Microorganisms (GCM) 10K type strain sequencing project: providing services to taxonomists for standard genome sequencing and annotation.</title>
        <authorList>
            <consortium name="The Broad Institute Genomics Platform"/>
            <consortium name="The Broad Institute Genome Sequencing Center for Infectious Disease"/>
            <person name="Wu L."/>
            <person name="Ma J."/>
        </authorList>
    </citation>
    <scope>NUCLEOTIDE SEQUENCE [LARGE SCALE GENOMIC DNA]</scope>
    <source>
        <strain evidence="2">CCUG 49679</strain>
    </source>
</reference>
<proteinExistence type="predicted"/>
<dbReference type="EMBL" id="JBHSQB010000003">
    <property type="protein sequence ID" value="MFC6095116.1"/>
    <property type="molecule type" value="Genomic_DNA"/>
</dbReference>
<comment type="caution">
    <text evidence="1">The sequence shown here is derived from an EMBL/GenBank/DDBJ whole genome shotgun (WGS) entry which is preliminary data.</text>
</comment>
<evidence type="ECO:0000313" key="1">
    <source>
        <dbReference type="EMBL" id="MFC6095116.1"/>
    </source>
</evidence>
<sequence>MKNRIYILMLLISLVSCSKEKDAVVENNAVKIDSIVPIKTIAPTVKADDDCVFDNNPQELTKEWLKDVGIKKFSWDQKNNKAIVIQNQDTLLLYKGGCNHLTSSLEFKFENKNEADFDSRLLQKISEVVCKFQFENYCTKINNNQFEKIKSNDMSYLLDFEDDDPEDNLIYNGIEIKSQANKVYITISEYYN</sequence>
<dbReference type="PROSITE" id="PS51257">
    <property type="entry name" value="PROKAR_LIPOPROTEIN"/>
    <property type="match status" value="1"/>
</dbReference>
<name>A0ABW1PIZ0_9FLAO</name>
<dbReference type="Proteomes" id="UP001596287">
    <property type="component" value="Unassembled WGS sequence"/>
</dbReference>